<feature type="signal peptide" evidence="1">
    <location>
        <begin position="1"/>
        <end position="25"/>
    </location>
</feature>
<sequence length="223" mass="23763">MNHMTRTLALSVAIAAACGALPALAQPTNAPPRGPMPFAAFDRDGNGMVTEQEFNTVHAERMAARAATGAPMRGAANAPTFADFDLNGDGRLVSDEFAAAQQALMQGRPGMGMGPGAGRGMGPGAGMGPGMGMGRGMGRNMPTFAEFDLNQNGTLTEKEFYEARANRIKERSQQGYPMRNLANAPDFKVIDLNGDGLVDQREFDLAQAQHRQQMMQPPLPPQR</sequence>
<dbReference type="AlphaFoldDB" id="I3YGZ5"/>
<dbReference type="PROSITE" id="PS51257">
    <property type="entry name" value="PROKAR_LIPOPROTEIN"/>
    <property type="match status" value="1"/>
</dbReference>
<dbReference type="InterPro" id="IPR002048">
    <property type="entry name" value="EF_hand_dom"/>
</dbReference>
<gene>
    <name evidence="3" type="ordered locus">Thivi_4466</name>
</gene>
<dbReference type="InterPro" id="IPR018247">
    <property type="entry name" value="EF_Hand_1_Ca_BS"/>
</dbReference>
<feature type="chain" id="PRO_5003683271" description="EF-hand domain-containing protein" evidence="1">
    <location>
        <begin position="26"/>
        <end position="223"/>
    </location>
</feature>
<name>I3YGZ5_THIV6</name>
<keyword evidence="1" id="KW-0732">Signal</keyword>
<dbReference type="Proteomes" id="UP000006062">
    <property type="component" value="Chromosome"/>
</dbReference>
<dbReference type="Pfam" id="PF13202">
    <property type="entry name" value="EF-hand_5"/>
    <property type="match status" value="4"/>
</dbReference>
<dbReference type="EMBL" id="CP003154">
    <property type="protein sequence ID" value="AFL76263.1"/>
    <property type="molecule type" value="Genomic_DNA"/>
</dbReference>
<accession>I3YGZ5</accession>
<dbReference type="CDD" id="cd00051">
    <property type="entry name" value="EFh"/>
    <property type="match status" value="1"/>
</dbReference>
<dbReference type="OrthoDB" id="5770156at2"/>
<dbReference type="eggNOG" id="ENOG502ZCIX">
    <property type="taxonomic scope" value="Bacteria"/>
</dbReference>
<feature type="domain" description="EF-hand" evidence="2">
    <location>
        <begin position="38"/>
        <end position="64"/>
    </location>
</feature>
<dbReference type="GO" id="GO:0005509">
    <property type="term" value="F:calcium ion binding"/>
    <property type="evidence" value="ECO:0007669"/>
    <property type="project" value="InterPro"/>
</dbReference>
<evidence type="ECO:0000313" key="4">
    <source>
        <dbReference type="Proteomes" id="UP000006062"/>
    </source>
</evidence>
<evidence type="ECO:0000313" key="3">
    <source>
        <dbReference type="EMBL" id="AFL76263.1"/>
    </source>
</evidence>
<keyword evidence="4" id="KW-1185">Reference proteome</keyword>
<dbReference type="HOGENOM" id="CLU_1480376_0_0_6"/>
<dbReference type="InterPro" id="IPR011992">
    <property type="entry name" value="EF-hand-dom_pair"/>
</dbReference>
<evidence type="ECO:0000256" key="1">
    <source>
        <dbReference type="SAM" id="SignalP"/>
    </source>
</evidence>
<dbReference type="SUPFAM" id="SSF47473">
    <property type="entry name" value="EF-hand"/>
    <property type="match status" value="1"/>
</dbReference>
<dbReference type="PROSITE" id="PS00018">
    <property type="entry name" value="EF_HAND_1"/>
    <property type="match status" value="3"/>
</dbReference>
<dbReference type="KEGG" id="tvi:Thivi_4466"/>
<dbReference type="PROSITE" id="PS50222">
    <property type="entry name" value="EF_HAND_2"/>
    <property type="match status" value="1"/>
</dbReference>
<reference evidence="3 4" key="1">
    <citation type="submission" date="2012-06" db="EMBL/GenBank/DDBJ databases">
        <title>Complete sequence of Thiocystis violascens DSM 198.</title>
        <authorList>
            <consortium name="US DOE Joint Genome Institute"/>
            <person name="Lucas S."/>
            <person name="Han J."/>
            <person name="Lapidus A."/>
            <person name="Cheng J.-F."/>
            <person name="Goodwin L."/>
            <person name="Pitluck S."/>
            <person name="Peters L."/>
            <person name="Ovchinnikova G."/>
            <person name="Teshima H."/>
            <person name="Detter J.C."/>
            <person name="Han C."/>
            <person name="Tapia R."/>
            <person name="Land M."/>
            <person name="Hauser L."/>
            <person name="Kyrpides N."/>
            <person name="Ivanova N."/>
            <person name="Pagani I."/>
            <person name="Vogl K."/>
            <person name="Liu Z."/>
            <person name="Frigaard N.-U."/>
            <person name="Bryant D."/>
            <person name="Woyke T."/>
        </authorList>
    </citation>
    <scope>NUCLEOTIDE SEQUENCE [LARGE SCALE GENOMIC DNA]</scope>
    <source>
        <strain evidence="4">ATCC 17096 / DSM 198 / 6111</strain>
    </source>
</reference>
<organism evidence="3 4">
    <name type="scientific">Thiocystis violascens (strain ATCC 17096 / DSM 198 / 6111)</name>
    <name type="common">Chromatium violascens</name>
    <dbReference type="NCBI Taxonomy" id="765911"/>
    <lineage>
        <taxon>Bacteria</taxon>
        <taxon>Pseudomonadati</taxon>
        <taxon>Pseudomonadota</taxon>
        <taxon>Gammaproteobacteria</taxon>
        <taxon>Chromatiales</taxon>
        <taxon>Chromatiaceae</taxon>
        <taxon>Thiocystis</taxon>
    </lineage>
</organism>
<dbReference type="STRING" id="765911.Thivi_4466"/>
<evidence type="ECO:0000259" key="2">
    <source>
        <dbReference type="PROSITE" id="PS50222"/>
    </source>
</evidence>
<protein>
    <recommendedName>
        <fullName evidence="2">EF-hand domain-containing protein</fullName>
    </recommendedName>
</protein>
<dbReference type="Gene3D" id="1.10.238.10">
    <property type="entry name" value="EF-hand"/>
    <property type="match status" value="2"/>
</dbReference>
<proteinExistence type="predicted"/>